<dbReference type="Proteomes" id="UP000484988">
    <property type="component" value="Unassembled WGS sequence"/>
</dbReference>
<dbReference type="EMBL" id="BLLG01000010">
    <property type="protein sequence ID" value="GFH37415.1"/>
    <property type="molecule type" value="Genomic_DNA"/>
</dbReference>
<evidence type="ECO:0000256" key="4">
    <source>
        <dbReference type="ARBA" id="ARBA00023136"/>
    </source>
</evidence>
<comment type="subcellular location">
    <subcellularLocation>
        <location evidence="1">Membrane</location>
        <topology evidence="1">Multi-pass membrane protein</topology>
    </subcellularLocation>
</comment>
<dbReference type="InterPro" id="IPR001807">
    <property type="entry name" value="ClC"/>
</dbReference>
<keyword evidence="4 6" id="KW-0472">Membrane</keyword>
<name>A0A6A0AYA2_9ACTN</name>
<feature type="compositionally biased region" description="Low complexity" evidence="5">
    <location>
        <begin position="451"/>
        <end position="468"/>
    </location>
</feature>
<dbReference type="SUPFAM" id="SSF81340">
    <property type="entry name" value="Clc chloride channel"/>
    <property type="match status" value="1"/>
</dbReference>
<dbReference type="GO" id="GO:0015108">
    <property type="term" value="F:chloride transmembrane transporter activity"/>
    <property type="evidence" value="ECO:0007669"/>
    <property type="project" value="InterPro"/>
</dbReference>
<dbReference type="PANTHER" id="PTHR43427">
    <property type="entry name" value="CHLORIDE CHANNEL PROTEIN CLC-E"/>
    <property type="match status" value="1"/>
</dbReference>
<feature type="transmembrane region" description="Helical" evidence="6">
    <location>
        <begin position="411"/>
        <end position="434"/>
    </location>
</feature>
<dbReference type="InterPro" id="IPR050368">
    <property type="entry name" value="ClC-type_chloride_channel"/>
</dbReference>
<feature type="transmembrane region" description="Helical" evidence="6">
    <location>
        <begin position="173"/>
        <end position="197"/>
    </location>
</feature>
<dbReference type="CDD" id="cd00400">
    <property type="entry name" value="Voltage_gated_ClC"/>
    <property type="match status" value="1"/>
</dbReference>
<feature type="region of interest" description="Disordered" evidence="5">
    <location>
        <begin position="443"/>
        <end position="468"/>
    </location>
</feature>
<dbReference type="RefSeq" id="WP_173265183.1">
    <property type="nucleotide sequence ID" value="NZ_BLLG01000010.1"/>
</dbReference>
<dbReference type="GO" id="GO:0016020">
    <property type="term" value="C:membrane"/>
    <property type="evidence" value="ECO:0007669"/>
    <property type="project" value="UniProtKB-SubCell"/>
</dbReference>
<dbReference type="Pfam" id="PF00654">
    <property type="entry name" value="Voltage_CLC"/>
    <property type="match status" value="1"/>
</dbReference>
<keyword evidence="2 6" id="KW-0812">Transmembrane</keyword>
<evidence type="ECO:0000256" key="3">
    <source>
        <dbReference type="ARBA" id="ARBA00022989"/>
    </source>
</evidence>
<dbReference type="InterPro" id="IPR014743">
    <property type="entry name" value="Cl-channel_core"/>
</dbReference>
<keyword evidence="8" id="KW-1185">Reference proteome</keyword>
<sequence>MTQPQAGPEREDTAPGSPRPEPDVLRRLLLSTSYRRVLLFSALLGIPISLIAFWFLVALHQLEHLMWDHLPKTLLGNPVPPWWWPLVLLPLAGLIVGLVVVRLPGAGGHVPAYGLQPGGASPRALPGVVIAAAASLPLGAALGPEAPLIALGGGLALMFRDLARGSTESQNTALLGAAGAGAAIAVVLGNPVIAAVLLMEIIGVGGPRLVAVMLPALLSSGVGSLVFTGFGRWTGLQTGSLRLPLSGPFPHLDTGDVGWTLLVGVLVGTLVHMIQCVGRLAAGLVRTRPVPFTVLCALGAGACAALYTGITGRTPADVASSGEGTMARLASEPASWGIGALLAVLAFKGIAYALCLGSLRGGPIFPALFLGAAAGVLLAPLPGFGVIPGMAAGMAASAGAALRLPVSSVVLVALLLGSAAMTPVVILAAVVAIVTTELLPGAHGAPPPEPAQAGPEAPAGADAAPGTR</sequence>
<proteinExistence type="predicted"/>
<feature type="transmembrane region" description="Helical" evidence="6">
    <location>
        <begin position="257"/>
        <end position="278"/>
    </location>
</feature>
<dbReference type="AlphaFoldDB" id="A0A6A0AYA2"/>
<accession>A0A6A0AYA2</accession>
<feature type="transmembrane region" description="Helical" evidence="6">
    <location>
        <begin position="334"/>
        <end position="355"/>
    </location>
</feature>
<organism evidence="7 8">
    <name type="scientific">Streptomyces pacificus</name>
    <dbReference type="NCBI Taxonomy" id="2705029"/>
    <lineage>
        <taxon>Bacteria</taxon>
        <taxon>Bacillati</taxon>
        <taxon>Actinomycetota</taxon>
        <taxon>Actinomycetes</taxon>
        <taxon>Kitasatosporales</taxon>
        <taxon>Streptomycetaceae</taxon>
        <taxon>Streptomyces</taxon>
    </lineage>
</organism>
<evidence type="ECO:0000313" key="8">
    <source>
        <dbReference type="Proteomes" id="UP000484988"/>
    </source>
</evidence>
<evidence type="ECO:0000313" key="7">
    <source>
        <dbReference type="EMBL" id="GFH37415.1"/>
    </source>
</evidence>
<protein>
    <submittedName>
        <fullName evidence="7">Chloride channel protein</fullName>
    </submittedName>
</protein>
<keyword evidence="3 6" id="KW-1133">Transmembrane helix</keyword>
<feature type="transmembrane region" description="Helical" evidence="6">
    <location>
        <begin position="37"/>
        <end position="62"/>
    </location>
</feature>
<feature type="transmembrane region" description="Helical" evidence="6">
    <location>
        <begin position="82"/>
        <end position="103"/>
    </location>
</feature>
<feature type="transmembrane region" description="Helical" evidence="6">
    <location>
        <begin position="290"/>
        <end position="310"/>
    </location>
</feature>
<evidence type="ECO:0000256" key="6">
    <source>
        <dbReference type="SAM" id="Phobius"/>
    </source>
</evidence>
<feature type="transmembrane region" description="Helical" evidence="6">
    <location>
        <begin position="209"/>
        <end position="230"/>
    </location>
</feature>
<dbReference type="PRINTS" id="PR00762">
    <property type="entry name" value="CLCHANNEL"/>
</dbReference>
<evidence type="ECO:0000256" key="1">
    <source>
        <dbReference type="ARBA" id="ARBA00004141"/>
    </source>
</evidence>
<evidence type="ECO:0000256" key="5">
    <source>
        <dbReference type="SAM" id="MobiDB-lite"/>
    </source>
</evidence>
<gene>
    <name evidence="7" type="ORF">SCWH03_36530</name>
</gene>
<feature type="region of interest" description="Disordered" evidence="5">
    <location>
        <begin position="1"/>
        <end position="21"/>
    </location>
</feature>
<comment type="caution">
    <text evidence="7">The sequence shown here is derived from an EMBL/GenBank/DDBJ whole genome shotgun (WGS) entry which is preliminary data.</text>
</comment>
<dbReference type="Gene3D" id="1.10.3080.10">
    <property type="entry name" value="Clc chloride channel"/>
    <property type="match status" value="1"/>
</dbReference>
<evidence type="ECO:0000256" key="2">
    <source>
        <dbReference type="ARBA" id="ARBA00022692"/>
    </source>
</evidence>
<reference evidence="7 8" key="1">
    <citation type="submission" date="2020-02" db="EMBL/GenBank/DDBJ databases">
        <title>Whole Genome Shotgun Sequence of Streptomyces sp. strain CWH03.</title>
        <authorList>
            <person name="Dohra H."/>
            <person name="Kodani S."/>
            <person name="Yamamura H."/>
        </authorList>
    </citation>
    <scope>NUCLEOTIDE SEQUENCE [LARGE SCALE GENOMIC DNA]</scope>
    <source>
        <strain evidence="7 8">CWH03</strain>
    </source>
</reference>
<feature type="transmembrane region" description="Helical" evidence="6">
    <location>
        <begin position="367"/>
        <end position="391"/>
    </location>
</feature>